<accession>A0ACC0AC73</accession>
<dbReference type="Proteomes" id="UP001060085">
    <property type="component" value="Linkage Group LG06"/>
</dbReference>
<proteinExistence type="predicted"/>
<protein>
    <submittedName>
        <fullName evidence="1">Uncharacterized protein</fullName>
    </submittedName>
</protein>
<organism evidence="1 2">
    <name type="scientific">Catharanthus roseus</name>
    <name type="common">Madagascar periwinkle</name>
    <name type="synonym">Vinca rosea</name>
    <dbReference type="NCBI Taxonomy" id="4058"/>
    <lineage>
        <taxon>Eukaryota</taxon>
        <taxon>Viridiplantae</taxon>
        <taxon>Streptophyta</taxon>
        <taxon>Embryophyta</taxon>
        <taxon>Tracheophyta</taxon>
        <taxon>Spermatophyta</taxon>
        <taxon>Magnoliopsida</taxon>
        <taxon>eudicotyledons</taxon>
        <taxon>Gunneridae</taxon>
        <taxon>Pentapetalae</taxon>
        <taxon>asterids</taxon>
        <taxon>lamiids</taxon>
        <taxon>Gentianales</taxon>
        <taxon>Apocynaceae</taxon>
        <taxon>Rauvolfioideae</taxon>
        <taxon>Vinceae</taxon>
        <taxon>Catharanthinae</taxon>
        <taxon>Catharanthus</taxon>
    </lineage>
</organism>
<evidence type="ECO:0000313" key="2">
    <source>
        <dbReference type="Proteomes" id="UP001060085"/>
    </source>
</evidence>
<comment type="caution">
    <text evidence="1">The sequence shown here is derived from an EMBL/GenBank/DDBJ whole genome shotgun (WGS) entry which is preliminary data.</text>
</comment>
<name>A0ACC0AC73_CATRO</name>
<keyword evidence="2" id="KW-1185">Reference proteome</keyword>
<dbReference type="EMBL" id="CM044706">
    <property type="protein sequence ID" value="KAI5657875.1"/>
    <property type="molecule type" value="Genomic_DNA"/>
</dbReference>
<reference evidence="2" key="1">
    <citation type="journal article" date="2023" name="Nat. Plants">
        <title>Single-cell RNA sequencing provides a high-resolution roadmap for understanding the multicellular compartmentation of specialized metabolism.</title>
        <authorList>
            <person name="Sun S."/>
            <person name="Shen X."/>
            <person name="Li Y."/>
            <person name="Li Y."/>
            <person name="Wang S."/>
            <person name="Li R."/>
            <person name="Zhang H."/>
            <person name="Shen G."/>
            <person name="Guo B."/>
            <person name="Wei J."/>
            <person name="Xu J."/>
            <person name="St-Pierre B."/>
            <person name="Chen S."/>
            <person name="Sun C."/>
        </authorList>
    </citation>
    <scope>NUCLEOTIDE SEQUENCE [LARGE SCALE GENOMIC DNA]</scope>
</reference>
<gene>
    <name evidence="1" type="ORF">M9H77_26668</name>
</gene>
<evidence type="ECO:0000313" key="1">
    <source>
        <dbReference type="EMBL" id="KAI5657875.1"/>
    </source>
</evidence>
<sequence length="712" mass="81298">MKMKMSRPGIWTWRIIFLVVFLGWLFIWFMLPTKTYKNNWTPKLQTSLNSSYLREQGTNLLLFSFPIMLIATLGCVYLHYNEKSRISYSKRAKNSFWSSSWIKRPILVMAPLGIINVVELAFSVMFIFLMIWSLANYLYVSFEHLHMDKPGVQVWQLKFRSVSLRVSYIGHLTWAFLFFPVTRGSSILPLLGLTSESSIKYHIWLGHISMVLFAAHSIGFFIYWGITHQMVQTLQWSSTYVSNVAGVIAFLFSLVMWITSLYGVRRKMFEVFFYSHHLYILYVFFYVLHVGVGYLCMILPGIFLFLIDRHLRFLQSRQRSRLISTRLLPCGTTELTFSKDPGLKYNPRSILFLNVASISKLQWHPFTVTSNCELEPDKLSVAIVSQGNWSQKLYKQLSSSSPSLDNLQVSTEGPYGPTSLRFLRHESLVMISGGSGITPFVSIIREIIFRISTVKNYRAPKILLIAAFKNSTDLAKLDLLLPPSGTAIDISSLQLQIRAYITREKEAPNGDARNKLQIQTKFFQHGPSDTPISSVLGKNSWLWLGSIISSSFIMFLLLLGILTRFWIYPIEKSGKIYHYSLKILWDVFIGGACVFVGASIVFLAQKEKSGKAGKKQIMNMDIPSTPMASPASWLCGGGEREVDSVPSHCLVHSTKLHYGTRPDLKRILCEWEGSEDIGVLVSGPRKMRHQVAILCSSAWGRNLHFESLSFDW</sequence>